<sequence length="486" mass="52903">MTVAARIGESSDKQLVLSSLRAGAPISLKQLEGSARPPPARAAVRVGTAVAQFEDAGPFSLLPVDLLVKVLENCYLPVKLTFTIEVCKGLRPLRFVADLWSVVRTSLQDAQRLGHHYETVDWITSRNLVRFAQWLPDADKVTELSLLISKGFAPDDVSATLALFPGVERLSLTGQGMNKKILTLMAKVQRPALRILDLDWGQVGAATVLAVLKTAPSLESLASHKLSGDILEGLAKLLREARQGGTPLLTRLRQTGRYAENVTPFAGVAAGALFPELQEFTISFALRGPSPPLPTAPLQGANLRRLHIYDMIYGFTASDASPHLSDASLACFIKTFVSGCPRLESLCLSHGRKYLSRGETLPRLPRLGKSFQATPLPRTLVMLELKEIVVAPSDFAGCELPALALVRLKHCKDEHGPDLQKDTIEELCMACPKLEPSGCVADEHRFEPKHSSKLQQARVCNYPAEHIGGLSLEGVLDALERGYTLY</sequence>
<dbReference type="GeneID" id="17254168"/>
<dbReference type="SUPFAM" id="SSF52047">
    <property type="entry name" value="RNI-like"/>
    <property type="match status" value="1"/>
</dbReference>
<dbReference type="HOGENOM" id="CLU_561942_0_0_1"/>
<reference evidence="2" key="1">
    <citation type="journal article" date="2013" name="Nature">
        <title>Pan genome of the phytoplankton Emiliania underpins its global distribution.</title>
        <authorList>
            <person name="Read B.A."/>
            <person name="Kegel J."/>
            <person name="Klute M.J."/>
            <person name="Kuo A."/>
            <person name="Lefebvre S.C."/>
            <person name="Maumus F."/>
            <person name="Mayer C."/>
            <person name="Miller J."/>
            <person name="Monier A."/>
            <person name="Salamov A."/>
            <person name="Young J."/>
            <person name="Aguilar M."/>
            <person name="Claverie J.M."/>
            <person name="Frickenhaus S."/>
            <person name="Gonzalez K."/>
            <person name="Herman E.K."/>
            <person name="Lin Y.C."/>
            <person name="Napier J."/>
            <person name="Ogata H."/>
            <person name="Sarno A.F."/>
            <person name="Shmutz J."/>
            <person name="Schroeder D."/>
            <person name="de Vargas C."/>
            <person name="Verret F."/>
            <person name="von Dassow P."/>
            <person name="Valentin K."/>
            <person name="Van de Peer Y."/>
            <person name="Wheeler G."/>
            <person name="Dacks J.B."/>
            <person name="Delwiche C.F."/>
            <person name="Dyhrman S.T."/>
            <person name="Glockner G."/>
            <person name="John U."/>
            <person name="Richards T."/>
            <person name="Worden A.Z."/>
            <person name="Zhang X."/>
            <person name="Grigoriev I.V."/>
            <person name="Allen A.E."/>
            <person name="Bidle K."/>
            <person name="Borodovsky M."/>
            <person name="Bowler C."/>
            <person name="Brownlee C."/>
            <person name="Cock J.M."/>
            <person name="Elias M."/>
            <person name="Gladyshev V.N."/>
            <person name="Groth M."/>
            <person name="Guda C."/>
            <person name="Hadaegh A."/>
            <person name="Iglesias-Rodriguez M.D."/>
            <person name="Jenkins J."/>
            <person name="Jones B.M."/>
            <person name="Lawson T."/>
            <person name="Leese F."/>
            <person name="Lindquist E."/>
            <person name="Lobanov A."/>
            <person name="Lomsadze A."/>
            <person name="Malik S.B."/>
            <person name="Marsh M.E."/>
            <person name="Mackinder L."/>
            <person name="Mock T."/>
            <person name="Mueller-Roeber B."/>
            <person name="Pagarete A."/>
            <person name="Parker M."/>
            <person name="Probert I."/>
            <person name="Quesneville H."/>
            <person name="Raines C."/>
            <person name="Rensing S.A."/>
            <person name="Riano-Pachon D.M."/>
            <person name="Richier S."/>
            <person name="Rokitta S."/>
            <person name="Shiraiwa Y."/>
            <person name="Soanes D.M."/>
            <person name="van der Giezen M."/>
            <person name="Wahlund T.M."/>
            <person name="Williams B."/>
            <person name="Wilson W."/>
            <person name="Wolfe G."/>
            <person name="Wurch L.L."/>
        </authorList>
    </citation>
    <scope>NUCLEOTIDE SEQUENCE</scope>
</reference>
<dbReference type="KEGG" id="ehx:EMIHUDRAFT_218098"/>
<dbReference type="EnsemblProtists" id="EOD08033">
    <property type="protein sequence ID" value="EOD08033"/>
    <property type="gene ID" value="EMIHUDRAFT_218098"/>
</dbReference>
<organism evidence="1 2">
    <name type="scientific">Emiliania huxleyi (strain CCMP1516)</name>
    <dbReference type="NCBI Taxonomy" id="280463"/>
    <lineage>
        <taxon>Eukaryota</taxon>
        <taxon>Haptista</taxon>
        <taxon>Haptophyta</taxon>
        <taxon>Prymnesiophyceae</taxon>
        <taxon>Isochrysidales</taxon>
        <taxon>Noelaerhabdaceae</taxon>
        <taxon>Emiliania</taxon>
    </lineage>
</organism>
<accession>A0A0D3I9U8</accession>
<proteinExistence type="predicted"/>
<dbReference type="Proteomes" id="UP000013827">
    <property type="component" value="Unassembled WGS sequence"/>
</dbReference>
<evidence type="ECO:0000313" key="2">
    <source>
        <dbReference type="Proteomes" id="UP000013827"/>
    </source>
</evidence>
<evidence type="ECO:0008006" key="3">
    <source>
        <dbReference type="Google" id="ProtNLM"/>
    </source>
</evidence>
<dbReference type="RefSeq" id="XP_005760462.1">
    <property type="nucleotide sequence ID" value="XM_005760405.1"/>
</dbReference>
<protein>
    <recommendedName>
        <fullName evidence="3">F-box domain-containing protein</fullName>
    </recommendedName>
</protein>
<reference evidence="1" key="2">
    <citation type="submission" date="2024-10" db="UniProtKB">
        <authorList>
            <consortium name="EnsemblProtists"/>
        </authorList>
    </citation>
    <scope>IDENTIFICATION</scope>
</reference>
<dbReference type="Gene3D" id="3.80.10.10">
    <property type="entry name" value="Ribonuclease Inhibitor"/>
    <property type="match status" value="1"/>
</dbReference>
<keyword evidence="2" id="KW-1185">Reference proteome</keyword>
<dbReference type="AlphaFoldDB" id="A0A0D3I9U8"/>
<name>A0A0D3I9U8_EMIH1</name>
<evidence type="ECO:0000313" key="1">
    <source>
        <dbReference type="EnsemblProtists" id="EOD08033"/>
    </source>
</evidence>
<dbReference type="InterPro" id="IPR032675">
    <property type="entry name" value="LRR_dom_sf"/>
</dbReference>
<dbReference type="PaxDb" id="2903-EOD08033"/>